<dbReference type="Pfam" id="PF01408">
    <property type="entry name" value="GFO_IDH_MocA"/>
    <property type="match status" value="1"/>
</dbReference>
<dbReference type="EMBL" id="BONW01000046">
    <property type="protein sequence ID" value="GIG92696.1"/>
    <property type="molecule type" value="Genomic_DNA"/>
</dbReference>
<reference evidence="4 5" key="1">
    <citation type="submission" date="2021-01" db="EMBL/GenBank/DDBJ databases">
        <title>Whole genome shotgun sequence of Plantactinospora endophytica NBRC 110450.</title>
        <authorList>
            <person name="Komaki H."/>
            <person name="Tamura T."/>
        </authorList>
    </citation>
    <scope>NUCLEOTIDE SEQUENCE [LARGE SCALE GENOMIC DNA]</scope>
    <source>
        <strain evidence="4 5">NBRC 110450</strain>
    </source>
</reference>
<dbReference type="PANTHER" id="PTHR43818">
    <property type="entry name" value="BCDNA.GH03377"/>
    <property type="match status" value="1"/>
</dbReference>
<dbReference type="SUPFAM" id="SSF51735">
    <property type="entry name" value="NAD(P)-binding Rossmann-fold domains"/>
    <property type="match status" value="1"/>
</dbReference>
<dbReference type="InterPro" id="IPR000683">
    <property type="entry name" value="Gfo/Idh/MocA-like_OxRdtase_N"/>
</dbReference>
<dbReference type="InterPro" id="IPR055170">
    <property type="entry name" value="GFO_IDH_MocA-like_dom"/>
</dbReference>
<keyword evidence="1" id="KW-0560">Oxidoreductase</keyword>
<dbReference type="InterPro" id="IPR036291">
    <property type="entry name" value="NAD(P)-bd_dom_sf"/>
</dbReference>
<dbReference type="Gene3D" id="3.30.360.10">
    <property type="entry name" value="Dihydrodipicolinate Reductase, domain 2"/>
    <property type="match status" value="1"/>
</dbReference>
<evidence type="ECO:0000313" key="4">
    <source>
        <dbReference type="EMBL" id="GIG92696.1"/>
    </source>
</evidence>
<evidence type="ECO:0000259" key="3">
    <source>
        <dbReference type="Pfam" id="PF22725"/>
    </source>
</evidence>
<feature type="domain" description="GFO/IDH/MocA-like oxidoreductase" evidence="3">
    <location>
        <begin position="147"/>
        <end position="293"/>
    </location>
</feature>
<dbReference type="Pfam" id="PF22725">
    <property type="entry name" value="GFO_IDH_MocA_C3"/>
    <property type="match status" value="1"/>
</dbReference>
<evidence type="ECO:0000256" key="1">
    <source>
        <dbReference type="ARBA" id="ARBA00023002"/>
    </source>
</evidence>
<evidence type="ECO:0000313" key="5">
    <source>
        <dbReference type="Proteomes" id="UP000646749"/>
    </source>
</evidence>
<dbReference type="PANTHER" id="PTHR43818:SF11">
    <property type="entry name" value="BCDNA.GH03377"/>
    <property type="match status" value="1"/>
</dbReference>
<organism evidence="4 5">
    <name type="scientific">Plantactinospora endophytica</name>
    <dbReference type="NCBI Taxonomy" id="673535"/>
    <lineage>
        <taxon>Bacteria</taxon>
        <taxon>Bacillati</taxon>
        <taxon>Actinomycetota</taxon>
        <taxon>Actinomycetes</taxon>
        <taxon>Micromonosporales</taxon>
        <taxon>Micromonosporaceae</taxon>
        <taxon>Plantactinospora</taxon>
    </lineage>
</organism>
<proteinExistence type="predicted"/>
<protein>
    <submittedName>
        <fullName evidence="4">Oxidoreductase</fullName>
    </submittedName>
</protein>
<gene>
    <name evidence="4" type="ORF">Pen02_76320</name>
</gene>
<sequence>MSTNEKELRVGMVGYAFMGAAHSQAWRTVNRVFDLPVRARMALVCGRDESKVADAAGRLGWDGHTTDWRELIARDDIDIVDVCTPGDSHAEITIAALEAGKHVLCEKPLANTVEEARAMAAAAAKAQTVGVRAMCGFNYRRVPAVSLMRELVASGRLGVIRHVRAVYLQDWITDPQFPLVWRLQKDKAGSGALGDIGAHIIDLTQFVTGQRISGVSAITETFVKERPLPAESSGLAASADGAGAAMGQVTVDDAAVFVARLDGGGLATYEATRFAAGRRNALRVEINGSLGSVAFDLERLNELEFFDATEPGAEQGFRRILVTEGDHPYMAAWWPPGHIIGYEHSFTHELRDFLAAIATGSDPTPSFADALQVQLVLDAVARSAELGSSWTAVEQVPAPVTA</sequence>
<dbReference type="Proteomes" id="UP000646749">
    <property type="component" value="Unassembled WGS sequence"/>
</dbReference>
<dbReference type="InterPro" id="IPR050463">
    <property type="entry name" value="Gfo/Idh/MocA_oxidrdct_glycsds"/>
</dbReference>
<dbReference type="SUPFAM" id="SSF55347">
    <property type="entry name" value="Glyceraldehyde-3-phosphate dehydrogenase-like, C-terminal domain"/>
    <property type="match status" value="1"/>
</dbReference>
<keyword evidence="5" id="KW-1185">Reference proteome</keyword>
<evidence type="ECO:0000259" key="2">
    <source>
        <dbReference type="Pfam" id="PF01408"/>
    </source>
</evidence>
<comment type="caution">
    <text evidence="4">The sequence shown here is derived from an EMBL/GenBank/DDBJ whole genome shotgun (WGS) entry which is preliminary data.</text>
</comment>
<dbReference type="Gene3D" id="3.40.50.720">
    <property type="entry name" value="NAD(P)-binding Rossmann-like Domain"/>
    <property type="match status" value="1"/>
</dbReference>
<accession>A0ABQ4EDA0</accession>
<name>A0ABQ4EDA0_9ACTN</name>
<feature type="domain" description="Gfo/Idh/MocA-like oxidoreductase N-terminal" evidence="2">
    <location>
        <begin position="8"/>
        <end position="128"/>
    </location>
</feature>